<comment type="function">
    <text evidence="9 11">IGPS catalyzes the conversion of PRFAR and glutamine to IGP, AICAR and glutamate. The HisF subunit catalyzes the cyclization activity that produces IGP and AICAR from PRFAR using the ammonia provided by the HisH subunit.</text>
</comment>
<dbReference type="InterPro" id="IPR013785">
    <property type="entry name" value="Aldolase_TIM"/>
</dbReference>
<keyword evidence="8 11" id="KW-0456">Lyase</keyword>
<name>D9PYJ5_METTM</name>
<evidence type="ECO:0000256" key="3">
    <source>
        <dbReference type="ARBA" id="ARBA00009667"/>
    </source>
</evidence>
<dbReference type="Gene3D" id="3.20.20.70">
    <property type="entry name" value="Aldolase class I"/>
    <property type="match status" value="1"/>
</dbReference>
<dbReference type="InterPro" id="IPR011060">
    <property type="entry name" value="RibuloseP-bd_barrel"/>
</dbReference>
<dbReference type="PATRIC" id="fig|79929.8.peg.1663"/>
<dbReference type="Proteomes" id="UP000000345">
    <property type="component" value="Chromosome"/>
</dbReference>
<organism evidence="13 14">
    <name type="scientific">Methanothermobacter marburgensis (strain ATCC BAA-927 / DSM 2133 / JCM 14651 / NBRC 100331 / OCM 82 / Marburg)</name>
    <name type="common">Methanobacterium thermoautotrophicum</name>
    <dbReference type="NCBI Taxonomy" id="79929"/>
    <lineage>
        <taxon>Archaea</taxon>
        <taxon>Methanobacteriati</taxon>
        <taxon>Methanobacteriota</taxon>
        <taxon>Methanomada group</taxon>
        <taxon>Methanobacteria</taxon>
        <taxon>Methanobacteriales</taxon>
        <taxon>Methanobacteriaceae</taxon>
        <taxon>Methanothermobacter</taxon>
    </lineage>
</organism>
<feature type="active site" evidence="11">
    <location>
        <position position="11"/>
    </location>
</feature>
<evidence type="ECO:0000256" key="4">
    <source>
        <dbReference type="ARBA" id="ARBA00011152"/>
    </source>
</evidence>
<gene>
    <name evidence="11 13" type="primary">hisF</name>
    <name evidence="13" type="ordered locus">MTBMA_c17240</name>
</gene>
<reference evidence="13 14" key="2">
    <citation type="journal article" date="2010" name="J. Bacteriol.">
        <title>Complete genome sequence of Methanothermobacter marburgensis, a methanoarchaeon model organism.</title>
        <authorList>
            <person name="Liesegang H."/>
            <person name="Kaster A.K."/>
            <person name="Wiezer A."/>
            <person name="Goenrich M."/>
            <person name="Wollherr A."/>
            <person name="Seedorf H."/>
            <person name="Gottschalk G."/>
            <person name="Thauer R.K."/>
        </authorList>
    </citation>
    <scope>NUCLEOTIDE SEQUENCE [LARGE SCALE GENOMIC DNA]</scope>
    <source>
        <strain evidence="14">ATCC BAA-927 / DSM 2133 / JCM 14651 / NBRC 100331 / OCM 82 / Marburg</strain>
    </source>
</reference>
<keyword evidence="14" id="KW-1185">Reference proteome</keyword>
<dbReference type="HAMAP" id="MF_01013">
    <property type="entry name" value="HisF"/>
    <property type="match status" value="1"/>
</dbReference>
<evidence type="ECO:0000313" key="14">
    <source>
        <dbReference type="Proteomes" id="UP000000345"/>
    </source>
</evidence>
<evidence type="ECO:0000256" key="11">
    <source>
        <dbReference type="HAMAP-Rule" id="MF_01013"/>
    </source>
</evidence>
<feature type="active site" evidence="11">
    <location>
        <position position="134"/>
    </location>
</feature>
<dbReference type="EMBL" id="CP001710">
    <property type="protein sequence ID" value="ADL59293.1"/>
    <property type="molecule type" value="Genomic_DNA"/>
</dbReference>
<evidence type="ECO:0000256" key="8">
    <source>
        <dbReference type="ARBA" id="ARBA00023239"/>
    </source>
</evidence>
<evidence type="ECO:0000256" key="6">
    <source>
        <dbReference type="ARBA" id="ARBA00022605"/>
    </source>
</evidence>
<dbReference type="KEGG" id="mmg:MTBMA_c17240"/>
<dbReference type="GO" id="GO:0005737">
    <property type="term" value="C:cytoplasm"/>
    <property type="evidence" value="ECO:0007669"/>
    <property type="project" value="UniProtKB-SubCell"/>
</dbReference>
<dbReference type="GO" id="GO:0000107">
    <property type="term" value="F:imidazoleglycerol-phosphate synthase activity"/>
    <property type="evidence" value="ECO:0007669"/>
    <property type="project" value="UniProtKB-UniRule"/>
</dbReference>
<dbReference type="InterPro" id="IPR050064">
    <property type="entry name" value="IGPS_HisA/HisF"/>
</dbReference>
<dbReference type="OrthoDB" id="6261at2157"/>
<comment type="pathway">
    <text evidence="2 11">Amino-acid biosynthesis; L-histidine biosynthesis; L-histidine from 5-phospho-alpha-D-ribose 1-diphosphate: step 5/9.</text>
</comment>
<dbReference type="GO" id="GO:0016829">
    <property type="term" value="F:lyase activity"/>
    <property type="evidence" value="ECO:0007669"/>
    <property type="project" value="UniProtKB-KW"/>
</dbReference>
<dbReference type="PANTHER" id="PTHR21235:SF2">
    <property type="entry name" value="IMIDAZOLE GLYCEROL PHOSPHATE SYNTHASE HISHF"/>
    <property type="match status" value="1"/>
</dbReference>
<reference key="1">
    <citation type="submission" date="2009-08" db="EMBL/GenBank/DDBJ databases">
        <title>The genome sequence of Methanothermobacter marburgensis.</title>
        <authorList>
            <person name="Kaster A."/>
            <person name="Seedorf H."/>
            <person name="Goenrich M."/>
            <person name="Wiezer A."/>
            <person name="Liesegang H."/>
            <person name="Thauer R."/>
            <person name="Gottschalk G."/>
        </authorList>
    </citation>
    <scope>NUCLEOTIDE SEQUENCE</scope>
    <source>
        <strain>Marburg</strain>
    </source>
</reference>
<protein>
    <recommendedName>
        <fullName evidence="11">Imidazole glycerol phosphate synthase subunit HisF</fullName>
        <ecNumber evidence="11">4.3.2.10</ecNumber>
    </recommendedName>
    <alternativeName>
        <fullName evidence="11">IGP synthase cyclase subunit</fullName>
    </alternativeName>
    <alternativeName>
        <fullName evidence="11">IGP synthase subunit HisF</fullName>
    </alternativeName>
    <alternativeName>
        <fullName evidence="11">ImGP synthase subunit HisF</fullName>
        <shortName evidence="11">IGPS subunit HisF</shortName>
    </alternativeName>
</protein>
<keyword evidence="6 11" id="KW-0028">Amino-acid biosynthesis</keyword>
<dbReference type="PaxDb" id="79929-MTBMA_c17240"/>
<dbReference type="HOGENOM" id="CLU_048577_4_0_2"/>
<dbReference type="NCBIfam" id="TIGR00735">
    <property type="entry name" value="hisF"/>
    <property type="match status" value="1"/>
</dbReference>
<evidence type="ECO:0000256" key="10">
    <source>
        <dbReference type="ARBA" id="ARBA00047838"/>
    </source>
</evidence>
<dbReference type="GeneID" id="41327143"/>
<dbReference type="RefSeq" id="WP_013296503.1">
    <property type="nucleotide sequence ID" value="NC_014408.1"/>
</dbReference>
<evidence type="ECO:0000256" key="1">
    <source>
        <dbReference type="ARBA" id="ARBA00004496"/>
    </source>
</evidence>
<dbReference type="CDD" id="cd04731">
    <property type="entry name" value="HisF"/>
    <property type="match status" value="1"/>
</dbReference>
<evidence type="ECO:0000313" key="13">
    <source>
        <dbReference type="EMBL" id="ADL59293.1"/>
    </source>
</evidence>
<comment type="subcellular location">
    <subcellularLocation>
        <location evidence="1 11">Cytoplasm</location>
    </subcellularLocation>
</comment>
<keyword evidence="5 11" id="KW-0963">Cytoplasm</keyword>
<comment type="catalytic activity">
    <reaction evidence="10 11">
        <text>5-[(5-phospho-1-deoxy-D-ribulos-1-ylimino)methylamino]-1-(5-phospho-beta-D-ribosyl)imidazole-4-carboxamide + L-glutamine = D-erythro-1-(imidazol-4-yl)glycerol 3-phosphate + 5-amino-1-(5-phospho-beta-D-ribosyl)imidazole-4-carboxamide + L-glutamate + H(+)</text>
        <dbReference type="Rhea" id="RHEA:24793"/>
        <dbReference type="ChEBI" id="CHEBI:15378"/>
        <dbReference type="ChEBI" id="CHEBI:29985"/>
        <dbReference type="ChEBI" id="CHEBI:58278"/>
        <dbReference type="ChEBI" id="CHEBI:58359"/>
        <dbReference type="ChEBI" id="CHEBI:58475"/>
        <dbReference type="ChEBI" id="CHEBI:58525"/>
        <dbReference type="EC" id="4.3.2.10"/>
    </reaction>
</comment>
<sequence length="279" mass="31003">MLAKRIIPCLDCDLQVPHGRVVKGVEFKRIRYAGDPVELATRYYEDGADEIVFLDITASHERRETMTHVIEATTENVFVPICVGGGIRKPEDYVKMLKAGADKCSTNTAAIKNPELISEASKLVGSQACVVAIDAKRRYIENPRESDERFIIEVDDGYCWYECSIYGGREFTGIDAINWAMECQEMGAGEILLTSMDRDGTKEGYDIPLTRTMSENLDIPVIASGGVGNPQHIYEAFTDGKADAALAASIFHFNEYPVPAVKEYLHSRGIPVRLQEKRG</sequence>
<evidence type="ECO:0000256" key="7">
    <source>
        <dbReference type="ARBA" id="ARBA00023102"/>
    </source>
</evidence>
<dbReference type="STRING" id="79929.MTBMA_c17240"/>
<dbReference type="SUPFAM" id="SSF51366">
    <property type="entry name" value="Ribulose-phoshate binding barrel"/>
    <property type="match status" value="1"/>
</dbReference>
<evidence type="ECO:0000256" key="9">
    <source>
        <dbReference type="ARBA" id="ARBA00025475"/>
    </source>
</evidence>
<dbReference type="InterPro" id="IPR006062">
    <property type="entry name" value="His_biosynth"/>
</dbReference>
<dbReference type="AlphaFoldDB" id="D9PYJ5"/>
<accession>D9PYJ5</accession>
<dbReference type="Pfam" id="PF00977">
    <property type="entry name" value="His_biosynth"/>
    <property type="match status" value="1"/>
</dbReference>
<comment type="subunit">
    <text evidence="4 11">Heterodimer of HisH and HisF.</text>
</comment>
<evidence type="ECO:0000256" key="5">
    <source>
        <dbReference type="ARBA" id="ARBA00022490"/>
    </source>
</evidence>
<dbReference type="GeneID" id="9705435"/>
<keyword evidence="7 11" id="KW-0368">Histidine biosynthesis</keyword>
<dbReference type="PANTHER" id="PTHR21235">
    <property type="entry name" value="IMIDAZOLE GLYCEROL PHOSPHATE SYNTHASE SUBUNIT HISF/H IGP SYNTHASE SUBUNIT HISF/H"/>
    <property type="match status" value="1"/>
</dbReference>
<comment type="similarity">
    <text evidence="3 11 12">Belongs to the HisA/HisF family.</text>
</comment>
<proteinExistence type="inferred from homology"/>
<dbReference type="GO" id="GO:0000105">
    <property type="term" value="P:L-histidine biosynthetic process"/>
    <property type="evidence" value="ECO:0007669"/>
    <property type="project" value="UniProtKB-UniRule"/>
</dbReference>
<dbReference type="InterPro" id="IPR004651">
    <property type="entry name" value="HisF"/>
</dbReference>
<evidence type="ECO:0000256" key="2">
    <source>
        <dbReference type="ARBA" id="ARBA00005091"/>
    </source>
</evidence>
<dbReference type="UniPathway" id="UPA00031">
    <property type="reaction ID" value="UER00010"/>
</dbReference>
<evidence type="ECO:0000256" key="12">
    <source>
        <dbReference type="RuleBase" id="RU003657"/>
    </source>
</evidence>
<dbReference type="EC" id="4.3.2.10" evidence="11"/>
<dbReference type="FunFam" id="3.20.20.70:FF:000006">
    <property type="entry name" value="Imidazole glycerol phosphate synthase subunit HisF"/>
    <property type="match status" value="1"/>
</dbReference>